<feature type="region of interest" description="Disordered" evidence="1">
    <location>
        <begin position="1"/>
        <end position="55"/>
    </location>
</feature>
<name>A0AAV4Q8D6_CAEEX</name>
<evidence type="ECO:0000313" key="3">
    <source>
        <dbReference type="Proteomes" id="UP001054945"/>
    </source>
</evidence>
<protein>
    <submittedName>
        <fullName evidence="2">Uncharacterized protein</fullName>
    </submittedName>
</protein>
<dbReference type="Proteomes" id="UP001054945">
    <property type="component" value="Unassembled WGS sequence"/>
</dbReference>
<organism evidence="2 3">
    <name type="scientific">Caerostris extrusa</name>
    <name type="common">Bark spider</name>
    <name type="synonym">Caerostris bankana</name>
    <dbReference type="NCBI Taxonomy" id="172846"/>
    <lineage>
        <taxon>Eukaryota</taxon>
        <taxon>Metazoa</taxon>
        <taxon>Ecdysozoa</taxon>
        <taxon>Arthropoda</taxon>
        <taxon>Chelicerata</taxon>
        <taxon>Arachnida</taxon>
        <taxon>Araneae</taxon>
        <taxon>Araneomorphae</taxon>
        <taxon>Entelegynae</taxon>
        <taxon>Araneoidea</taxon>
        <taxon>Araneidae</taxon>
        <taxon>Caerostris</taxon>
    </lineage>
</organism>
<feature type="compositionally biased region" description="Basic residues" evidence="1">
    <location>
        <begin position="17"/>
        <end position="41"/>
    </location>
</feature>
<dbReference type="EMBL" id="BPLR01005738">
    <property type="protein sequence ID" value="GIY04641.1"/>
    <property type="molecule type" value="Genomic_DNA"/>
</dbReference>
<evidence type="ECO:0000313" key="2">
    <source>
        <dbReference type="EMBL" id="GIY04641.1"/>
    </source>
</evidence>
<gene>
    <name evidence="2" type="ORF">CEXT_542871</name>
</gene>
<accession>A0AAV4Q8D6</accession>
<proteinExistence type="predicted"/>
<keyword evidence="3" id="KW-1185">Reference proteome</keyword>
<comment type="caution">
    <text evidence="2">The sequence shown here is derived from an EMBL/GenBank/DDBJ whole genome shotgun (WGS) entry which is preliminary data.</text>
</comment>
<dbReference type="AlphaFoldDB" id="A0AAV4Q8D6"/>
<evidence type="ECO:0000256" key="1">
    <source>
        <dbReference type="SAM" id="MobiDB-lite"/>
    </source>
</evidence>
<sequence>MTPLNVATRAKGEKQTLKCKSKGVRNKPKKERAGNSKHPHRNQGGTSRSDALPYLTRAPTNTEINFRYSIISFHYSSSLLPSFPLSLLKVPSKQHLF</sequence>
<reference evidence="2 3" key="1">
    <citation type="submission" date="2021-06" db="EMBL/GenBank/DDBJ databases">
        <title>Caerostris extrusa draft genome.</title>
        <authorList>
            <person name="Kono N."/>
            <person name="Arakawa K."/>
        </authorList>
    </citation>
    <scope>NUCLEOTIDE SEQUENCE [LARGE SCALE GENOMIC DNA]</scope>
</reference>